<reference evidence="3" key="2">
    <citation type="submission" date="2016-04" db="EMBL/GenBank/DDBJ databases">
        <title>First Complete Genome Sequence of a Subdivision 6 Acidobacterium.</title>
        <authorList>
            <person name="Huang S."/>
            <person name="Vieira S."/>
            <person name="Bunk B."/>
            <person name="Riedel T."/>
            <person name="Sproeer C."/>
            <person name="Overmann J."/>
        </authorList>
    </citation>
    <scope>NUCLEOTIDE SEQUENCE [LARGE SCALE GENOMIC DNA]</scope>
    <source>
        <strain evidence="3">DSM 100886 HEG_-6_39</strain>
    </source>
</reference>
<dbReference type="STRING" id="1855912.LuPra_01365"/>
<dbReference type="Proteomes" id="UP000076079">
    <property type="component" value="Chromosome"/>
</dbReference>
<feature type="transmembrane region" description="Helical" evidence="1">
    <location>
        <begin position="123"/>
        <end position="141"/>
    </location>
</feature>
<keyword evidence="1" id="KW-0472">Membrane</keyword>
<dbReference type="Pfam" id="PF20554">
    <property type="entry name" value="DUF6766"/>
    <property type="match status" value="1"/>
</dbReference>
<keyword evidence="1" id="KW-1133">Transmembrane helix</keyword>
<accession>A0A143PIV6</accession>
<dbReference type="EMBL" id="CP015136">
    <property type="protein sequence ID" value="AMY08173.1"/>
    <property type="molecule type" value="Genomic_DNA"/>
</dbReference>
<reference evidence="2 3" key="1">
    <citation type="journal article" date="2016" name="Genome Announc.">
        <title>First Complete Genome Sequence of a Subdivision 6 Acidobacterium Strain.</title>
        <authorList>
            <person name="Huang S."/>
            <person name="Vieira S."/>
            <person name="Bunk B."/>
            <person name="Riedel T."/>
            <person name="Sproer C."/>
            <person name="Overmann J."/>
        </authorList>
    </citation>
    <scope>NUCLEOTIDE SEQUENCE [LARGE SCALE GENOMIC DNA]</scope>
    <source>
        <strain evidence="3">DSM 100886 HEG_-6_39</strain>
    </source>
</reference>
<dbReference type="RefSeq" id="WP_418001398.1">
    <property type="nucleotide sequence ID" value="NZ_CP015136.1"/>
</dbReference>
<sequence length="219" mass="24985">MKWFRDRALTLVLMAMFLLSLAAQIVTGLSEYNATQREHGAPLVSSTGYLATGHPWEALFENWESEFLQMAVFVLLTTWLVQKGSPESRRPGAKELVDTDPRDFAHDPEAPWPVRRGGWILRLYEHSLGLAFILLFLLSWIGHALGGSSDYAAEAVLHHQPQPTFTDYVTSSRFWFESFQNWQSEFLAIAAMVWLAVYLRQRWSPESKPVHAPHAETGR</sequence>
<dbReference type="AlphaFoldDB" id="A0A143PIV6"/>
<dbReference type="InterPro" id="IPR046657">
    <property type="entry name" value="DUF6766"/>
</dbReference>
<evidence type="ECO:0008006" key="4">
    <source>
        <dbReference type="Google" id="ProtNLM"/>
    </source>
</evidence>
<evidence type="ECO:0000313" key="2">
    <source>
        <dbReference type="EMBL" id="AMY08173.1"/>
    </source>
</evidence>
<keyword evidence="3" id="KW-1185">Reference proteome</keyword>
<gene>
    <name evidence="2" type="ORF">LuPra_01365</name>
</gene>
<evidence type="ECO:0000256" key="1">
    <source>
        <dbReference type="SAM" id="Phobius"/>
    </source>
</evidence>
<name>A0A143PIV6_LUTPR</name>
<dbReference type="KEGG" id="abac:LuPra_01365"/>
<evidence type="ECO:0000313" key="3">
    <source>
        <dbReference type="Proteomes" id="UP000076079"/>
    </source>
</evidence>
<dbReference type="PATRIC" id="fig|1813736.3.peg.1414"/>
<keyword evidence="1" id="KW-0812">Transmembrane</keyword>
<organism evidence="2 3">
    <name type="scientific">Luteitalea pratensis</name>
    <dbReference type="NCBI Taxonomy" id="1855912"/>
    <lineage>
        <taxon>Bacteria</taxon>
        <taxon>Pseudomonadati</taxon>
        <taxon>Acidobacteriota</taxon>
        <taxon>Vicinamibacteria</taxon>
        <taxon>Vicinamibacterales</taxon>
        <taxon>Vicinamibacteraceae</taxon>
        <taxon>Luteitalea</taxon>
    </lineage>
</organism>
<feature type="transmembrane region" description="Helical" evidence="1">
    <location>
        <begin position="182"/>
        <end position="199"/>
    </location>
</feature>
<proteinExistence type="predicted"/>
<protein>
    <recommendedName>
        <fullName evidence="4">Transmembrane protein</fullName>
    </recommendedName>
</protein>